<feature type="compositionally biased region" description="Basic residues" evidence="1">
    <location>
        <begin position="1"/>
        <end position="12"/>
    </location>
</feature>
<accession>A0A8H3UJ06</accession>
<dbReference type="Proteomes" id="UP000433883">
    <property type="component" value="Unassembled WGS sequence"/>
</dbReference>
<gene>
    <name evidence="4" type="ORF">BLS_001602</name>
    <name evidence="5" type="ORF">EG327_005142</name>
    <name evidence="3" type="ORF">EG328_006802</name>
</gene>
<proteinExistence type="predicted"/>
<dbReference type="InterPro" id="IPR056009">
    <property type="entry name" value="DUF7587"/>
</dbReference>
<name>A0A8H3UJ06_VENIN</name>
<evidence type="ECO:0000259" key="2">
    <source>
        <dbReference type="Pfam" id="PF24494"/>
    </source>
</evidence>
<evidence type="ECO:0000256" key="1">
    <source>
        <dbReference type="SAM" id="MobiDB-lite"/>
    </source>
</evidence>
<protein>
    <recommendedName>
        <fullName evidence="2">DUF7587 domain-containing protein</fullName>
    </recommendedName>
</protein>
<feature type="compositionally biased region" description="Basic and acidic residues" evidence="1">
    <location>
        <begin position="39"/>
        <end position="57"/>
    </location>
</feature>
<dbReference type="EMBL" id="WNWR01000003">
    <property type="protein sequence ID" value="KAE9994696.1"/>
    <property type="molecule type" value="Genomic_DNA"/>
</dbReference>
<feature type="compositionally biased region" description="Polar residues" evidence="1">
    <location>
        <begin position="26"/>
        <end position="38"/>
    </location>
</feature>
<dbReference type="EMBL" id="WNWQ01000138">
    <property type="protein sequence ID" value="KAE9977144.1"/>
    <property type="molecule type" value="Genomic_DNA"/>
</dbReference>
<feature type="compositionally biased region" description="Polar residues" evidence="1">
    <location>
        <begin position="58"/>
        <end position="73"/>
    </location>
</feature>
<reference evidence="3 6" key="1">
    <citation type="submission" date="2018-12" db="EMBL/GenBank/DDBJ databases">
        <title>Venturia inaequalis Genome Resource.</title>
        <authorList>
            <person name="Lichtner F.J."/>
        </authorList>
    </citation>
    <scope>NUCLEOTIDE SEQUENCE [LARGE SCALE GENOMIC DNA]</scope>
    <source>
        <strain evidence="3 6">120213</strain>
        <strain evidence="4">Bline_iso_100314</strain>
        <strain evidence="5 7">DMI_063113</strain>
    </source>
</reference>
<dbReference type="AlphaFoldDB" id="A0A8H3UJ06"/>
<evidence type="ECO:0000313" key="3">
    <source>
        <dbReference type="EMBL" id="KAE9969559.1"/>
    </source>
</evidence>
<feature type="region of interest" description="Disordered" evidence="1">
    <location>
        <begin position="1"/>
        <end position="73"/>
    </location>
</feature>
<dbReference type="EMBL" id="WNWS01000363">
    <property type="protein sequence ID" value="KAE9969559.1"/>
    <property type="molecule type" value="Genomic_DNA"/>
</dbReference>
<dbReference type="Proteomes" id="UP000447873">
    <property type="component" value="Unassembled WGS sequence"/>
</dbReference>
<organism evidence="3 6">
    <name type="scientific">Venturia inaequalis</name>
    <name type="common">Apple scab fungus</name>
    <dbReference type="NCBI Taxonomy" id="5025"/>
    <lineage>
        <taxon>Eukaryota</taxon>
        <taxon>Fungi</taxon>
        <taxon>Dikarya</taxon>
        <taxon>Ascomycota</taxon>
        <taxon>Pezizomycotina</taxon>
        <taxon>Dothideomycetes</taxon>
        <taxon>Pleosporomycetidae</taxon>
        <taxon>Venturiales</taxon>
        <taxon>Venturiaceae</taxon>
        <taxon>Venturia</taxon>
    </lineage>
</organism>
<evidence type="ECO:0000313" key="7">
    <source>
        <dbReference type="Proteomes" id="UP000490939"/>
    </source>
</evidence>
<sequence>MARPKQERKRPAQSKPEPRDGDGKTRSNNLSVEPSKLNTESKAEPAIEPEGKSKTTTDSELVTTLGSGNDSTQLSFTQYEPQLVRQTGLYPEDKQVRLEDSRRKTPIYLFRASRPQSGSGIEIRNGDSVKMVPRACIDGSAAHDNVYLIPNLDLMLNGHLHGKNPLQSEFSSWAASFSVAIDFWSRQKDPQARISVIDTRKYPETAIYHVPNLQEIGLFEDEYIHEYLVHGVVEGGSGSGYKSISWTETINNDFDTLIIDTHENYAMFDLIKPVSQDQTISPLTQKEIQAAFRIASKFGPEFIIPVVASLLSHKPRSWRRPKSPLASEDIQAIAEALKKHPDAKMEDYSKITNIGTDAVSTFLYEEIHQMNILLRLLAEHTRRDRMNDGKKSEKKGDEKQGGKPTKVDRKIQLWEKLAIT</sequence>
<evidence type="ECO:0000313" key="5">
    <source>
        <dbReference type="EMBL" id="KAE9994696.1"/>
    </source>
</evidence>
<feature type="region of interest" description="Disordered" evidence="1">
    <location>
        <begin position="384"/>
        <end position="410"/>
    </location>
</feature>
<evidence type="ECO:0000313" key="6">
    <source>
        <dbReference type="Proteomes" id="UP000447873"/>
    </source>
</evidence>
<evidence type="ECO:0000313" key="4">
    <source>
        <dbReference type="EMBL" id="KAE9977144.1"/>
    </source>
</evidence>
<feature type="compositionally biased region" description="Basic and acidic residues" evidence="1">
    <location>
        <begin position="16"/>
        <end position="25"/>
    </location>
</feature>
<feature type="domain" description="DUF7587" evidence="2">
    <location>
        <begin position="106"/>
        <end position="231"/>
    </location>
</feature>
<keyword evidence="7" id="KW-1185">Reference proteome</keyword>
<dbReference type="Proteomes" id="UP000490939">
    <property type="component" value="Unassembled WGS sequence"/>
</dbReference>
<dbReference type="Pfam" id="PF24494">
    <property type="entry name" value="DUF7587"/>
    <property type="match status" value="1"/>
</dbReference>
<comment type="caution">
    <text evidence="3">The sequence shown here is derived from an EMBL/GenBank/DDBJ whole genome shotgun (WGS) entry which is preliminary data.</text>
</comment>